<dbReference type="Proteomes" id="UP000316727">
    <property type="component" value="Unassembled WGS sequence"/>
</dbReference>
<dbReference type="InterPro" id="IPR011990">
    <property type="entry name" value="TPR-like_helical_dom_sf"/>
</dbReference>
<dbReference type="AlphaFoldDB" id="A0A501WGN8"/>
<dbReference type="Pfam" id="PF12771">
    <property type="entry name" value="SusD-like_2"/>
    <property type="match status" value="1"/>
</dbReference>
<dbReference type="PROSITE" id="PS51257">
    <property type="entry name" value="PROKAR_LIPOPROTEIN"/>
    <property type="match status" value="1"/>
</dbReference>
<organism evidence="1 2">
    <name type="scientific">Pontibacter mangrovi</name>
    <dbReference type="NCBI Taxonomy" id="2589816"/>
    <lineage>
        <taxon>Bacteria</taxon>
        <taxon>Pseudomonadati</taxon>
        <taxon>Bacteroidota</taxon>
        <taxon>Cytophagia</taxon>
        <taxon>Cytophagales</taxon>
        <taxon>Hymenobacteraceae</taxon>
        <taxon>Pontibacter</taxon>
    </lineage>
</organism>
<comment type="caution">
    <text evidence="1">The sequence shown here is derived from an EMBL/GenBank/DDBJ whole genome shotgun (WGS) entry which is preliminary data.</text>
</comment>
<keyword evidence="2" id="KW-1185">Reference proteome</keyword>
<dbReference type="Gene3D" id="1.25.40.390">
    <property type="match status" value="1"/>
</dbReference>
<dbReference type="OrthoDB" id="622163at2"/>
<dbReference type="InterPro" id="IPR041662">
    <property type="entry name" value="SusD-like_2"/>
</dbReference>
<name>A0A501WGN8_9BACT</name>
<sequence>MKKLYIALMACLALTSCEDFEELNINPNRPSQASGTQLIASAQLALPDLSASPTGEFMAQYLAETQYVNASLYPAGGTSYYWLYQGPLMDVQAVLDNAENLNANEGPIANQLAVAKILKAYYFWNVTDRWGDVPYTEALQGGADFTPKYDSQESIYNSLFNLLDEAQAQIVSGGITNDLVYGGNMDKWQKLANSIRMLMALRMSEVDADKASQEFNAALEAGVMTSNADNLAFKHLANAQNQSYWYDQWENRNREWWALTETLVSEMKPVNDPRLQVYGQPTRKTKEFIGLPFGETKLMNTDDYSLLGEAIYAQDATIQLVTYAQVLFAQAEAAKRGWIPGGDEAAQNYYEQAIEQSVLQWTGSTEGVEGLLAQPEVAYDPANAIEQIATQRWVHLFMHGYEAWAEYRRTGYPDNLVAPGGAAVPNRLMYPDVEAQNNAANYNEALQRQFGGTDGLYGQLWWDK</sequence>
<evidence type="ECO:0000313" key="1">
    <source>
        <dbReference type="EMBL" id="TPE46301.1"/>
    </source>
</evidence>
<evidence type="ECO:0000313" key="2">
    <source>
        <dbReference type="Proteomes" id="UP000316727"/>
    </source>
</evidence>
<accession>A0A501WGN8</accession>
<dbReference type="EMBL" id="VFRQ01000001">
    <property type="protein sequence ID" value="TPE46301.1"/>
    <property type="molecule type" value="Genomic_DNA"/>
</dbReference>
<gene>
    <name evidence="1" type="ORF">FJM65_02870</name>
</gene>
<reference evidence="1 2" key="1">
    <citation type="submission" date="2019-06" db="EMBL/GenBank/DDBJ databases">
        <title>A novel bacterium of genus Pontibacter, isolated from marine sediment.</title>
        <authorList>
            <person name="Huang H."/>
            <person name="Mo K."/>
            <person name="Hu Y."/>
        </authorList>
    </citation>
    <scope>NUCLEOTIDE SEQUENCE [LARGE SCALE GENOMIC DNA]</scope>
    <source>
        <strain evidence="1 2">HB172049</strain>
    </source>
</reference>
<dbReference type="RefSeq" id="WP_140619204.1">
    <property type="nucleotide sequence ID" value="NZ_VFRQ01000001.1"/>
</dbReference>
<proteinExistence type="predicted"/>
<dbReference type="SUPFAM" id="SSF48452">
    <property type="entry name" value="TPR-like"/>
    <property type="match status" value="1"/>
</dbReference>
<protein>
    <submittedName>
        <fullName evidence="1">SusD/RagB family nutrient-binding outer membrane lipoprotein</fullName>
    </submittedName>
</protein>
<keyword evidence="1" id="KW-0449">Lipoprotein</keyword>